<name>A0A5N0TLJ4_9GAMM</name>
<protein>
    <submittedName>
        <fullName evidence="2">DUF2878 domain-containing protein</fullName>
    </submittedName>
</protein>
<organism evidence="2 3">
    <name type="scientific">Marinihelvus fidelis</name>
    <dbReference type="NCBI Taxonomy" id="2613842"/>
    <lineage>
        <taxon>Bacteria</taxon>
        <taxon>Pseudomonadati</taxon>
        <taxon>Pseudomonadota</taxon>
        <taxon>Gammaproteobacteria</taxon>
        <taxon>Chromatiales</taxon>
        <taxon>Wenzhouxiangellaceae</taxon>
        <taxon>Marinihelvus</taxon>
    </lineage>
</organism>
<gene>
    <name evidence="2" type="ORF">F3N42_01250</name>
</gene>
<keyword evidence="1" id="KW-0812">Transmembrane</keyword>
<sequence>MIKNFLLYNIGWLACVWFAAQGQPWVGVLAVTLIVTAHLVAASQRQRELRTLLAAVLIGTAWETGLLATGLVAYPTAPGPGSLAPLWMIALWANFACTIHYSLAWIRQRPLLAAALGAVGGPLAFVAGEKLGAVVFTHPTAALAVIAAGWAVLLPLLVGLSAPRQASPA</sequence>
<keyword evidence="3" id="KW-1185">Reference proteome</keyword>
<feature type="transmembrane region" description="Helical" evidence="1">
    <location>
        <begin position="140"/>
        <end position="160"/>
    </location>
</feature>
<feature type="transmembrane region" description="Helical" evidence="1">
    <location>
        <begin position="111"/>
        <end position="128"/>
    </location>
</feature>
<evidence type="ECO:0000313" key="3">
    <source>
        <dbReference type="Proteomes" id="UP000325372"/>
    </source>
</evidence>
<dbReference type="AlphaFoldDB" id="A0A5N0TLJ4"/>
<feature type="transmembrane region" description="Helical" evidence="1">
    <location>
        <begin position="52"/>
        <end position="74"/>
    </location>
</feature>
<feature type="transmembrane region" description="Helical" evidence="1">
    <location>
        <begin position="86"/>
        <end position="104"/>
    </location>
</feature>
<proteinExistence type="predicted"/>
<keyword evidence="1" id="KW-0472">Membrane</keyword>
<keyword evidence="1" id="KW-1133">Transmembrane helix</keyword>
<evidence type="ECO:0000256" key="1">
    <source>
        <dbReference type="SAM" id="Phobius"/>
    </source>
</evidence>
<comment type="caution">
    <text evidence="2">The sequence shown here is derived from an EMBL/GenBank/DDBJ whole genome shotgun (WGS) entry which is preliminary data.</text>
</comment>
<accession>A0A5N0TLJ4</accession>
<evidence type="ECO:0000313" key="2">
    <source>
        <dbReference type="EMBL" id="KAA9134199.1"/>
    </source>
</evidence>
<dbReference type="Pfam" id="PF11086">
    <property type="entry name" value="DUF2878"/>
    <property type="match status" value="1"/>
</dbReference>
<dbReference type="RefSeq" id="WP_150862562.1">
    <property type="nucleotide sequence ID" value="NZ_VYXP01000001.1"/>
</dbReference>
<dbReference type="Proteomes" id="UP000325372">
    <property type="component" value="Unassembled WGS sequence"/>
</dbReference>
<dbReference type="PROSITE" id="PS51257">
    <property type="entry name" value="PROKAR_LIPOPROTEIN"/>
    <property type="match status" value="1"/>
</dbReference>
<reference evidence="2 3" key="1">
    <citation type="submission" date="2019-09" db="EMBL/GenBank/DDBJ databases">
        <title>Wenzhouxiangella sp. Genome sequencing and assembly.</title>
        <authorList>
            <person name="Zhang R."/>
        </authorList>
    </citation>
    <scope>NUCLEOTIDE SEQUENCE [LARGE SCALE GENOMIC DNA]</scope>
    <source>
        <strain evidence="2 3">W260</strain>
    </source>
</reference>
<dbReference type="EMBL" id="VYXP01000001">
    <property type="protein sequence ID" value="KAA9134199.1"/>
    <property type="molecule type" value="Genomic_DNA"/>
</dbReference>
<feature type="transmembrane region" description="Helical" evidence="1">
    <location>
        <begin position="22"/>
        <end position="40"/>
    </location>
</feature>
<dbReference type="InterPro" id="IPR021306">
    <property type="entry name" value="DUF2878"/>
</dbReference>